<dbReference type="Proteomes" id="UP000306319">
    <property type="component" value="Unassembled WGS sequence"/>
</dbReference>
<keyword evidence="2" id="KW-1185">Reference proteome</keyword>
<reference evidence="1" key="1">
    <citation type="submission" date="2019-04" db="EMBL/GenBank/DDBJ databases">
        <title>Microbes associate with the intestines of laboratory mice.</title>
        <authorList>
            <person name="Navarre W."/>
            <person name="Wong E."/>
            <person name="Huang K."/>
            <person name="Tropini C."/>
            <person name="Ng K."/>
            <person name="Yu B."/>
        </authorList>
    </citation>
    <scope>NUCLEOTIDE SEQUENCE</scope>
    <source>
        <strain evidence="1">NM04_E33</strain>
    </source>
</reference>
<gene>
    <name evidence="1" type="ORF">E5331_09440</name>
</gene>
<accession>A0AC61REN5</accession>
<protein>
    <submittedName>
        <fullName evidence="1">Uncharacterized protein</fullName>
    </submittedName>
</protein>
<evidence type="ECO:0000313" key="2">
    <source>
        <dbReference type="Proteomes" id="UP000306319"/>
    </source>
</evidence>
<proteinExistence type="predicted"/>
<sequence>MSLMKYLLHIIALCLLLAGCGRNSEIDRQLDRADALIESRPDSSLLILDNIDANALSGKEQKARYALLKSMAFDKNYIDTTTFDVLQPAIDYYLEHGTPNEKLRTYYYQGVIFNNQGNRDNALNSFSKAIDLENTITDLYVLARAYAAQGYLYDQLYALEDGLKSNLEASRIYNRISQNYKEFDCLLRAYNEAIILNDKPLADSLSSVCNNFAINDSIEAGKLWQQNLHYASKFGDKEEIRIMLSQQEHSLPFNPDKLMDLALAYNKLGNNEYALELLDIVRASNSEYNGLRLLSVQLPIYKGIGNFKDALSIYEKYSIAYDSINLKKFEYLTQTIQARNKIEIQAQKEAERNTRIIWSCIGGLVILVLLVGVLLLTVRNKQSEKALAIQIARTKEAENAQLKTEQERLALEAENLAHRVDTLEEESRSLKELMATSVELPEEVQKAIQVRIEMLNSLLAGYITSNEQYEKPYDVWVRELTENTEAFMNSNRLAFQASHPRFIQYFEEHGLTEDEINYVCLYAIGLRGKEVGNYMKKPGHVNISSAIRKKLGIDKHETNIGIYVRKLLKSL</sequence>
<name>A0AC61REN5_9BACT</name>
<organism evidence="1 2">
    <name type="scientific">Lepagella muris</name>
    <dbReference type="NCBI Taxonomy" id="3032870"/>
    <lineage>
        <taxon>Bacteria</taxon>
        <taxon>Pseudomonadati</taxon>
        <taxon>Bacteroidota</taxon>
        <taxon>Bacteroidia</taxon>
        <taxon>Bacteroidales</taxon>
        <taxon>Muribaculaceae</taxon>
        <taxon>Lepagella</taxon>
    </lineage>
</organism>
<comment type="caution">
    <text evidence="1">The sequence shown here is derived from an EMBL/GenBank/DDBJ whole genome shotgun (WGS) entry which is preliminary data.</text>
</comment>
<dbReference type="EMBL" id="SRYB01000012">
    <property type="protein sequence ID" value="TGY78536.1"/>
    <property type="molecule type" value="Genomic_DNA"/>
</dbReference>
<evidence type="ECO:0000313" key="1">
    <source>
        <dbReference type="EMBL" id="TGY78536.1"/>
    </source>
</evidence>